<dbReference type="Proteomes" id="UP001189429">
    <property type="component" value="Unassembled WGS sequence"/>
</dbReference>
<comment type="caution">
    <text evidence="2">The sequence shown here is derived from an EMBL/GenBank/DDBJ whole genome shotgun (WGS) entry which is preliminary data.</text>
</comment>
<dbReference type="EMBL" id="CAUYUJ010008874">
    <property type="protein sequence ID" value="CAK0825206.1"/>
    <property type="molecule type" value="Genomic_DNA"/>
</dbReference>
<feature type="compositionally biased region" description="Basic and acidic residues" evidence="1">
    <location>
        <begin position="116"/>
        <end position="127"/>
    </location>
</feature>
<organism evidence="2 3">
    <name type="scientific">Prorocentrum cordatum</name>
    <dbReference type="NCBI Taxonomy" id="2364126"/>
    <lineage>
        <taxon>Eukaryota</taxon>
        <taxon>Sar</taxon>
        <taxon>Alveolata</taxon>
        <taxon>Dinophyceae</taxon>
        <taxon>Prorocentrales</taxon>
        <taxon>Prorocentraceae</taxon>
        <taxon>Prorocentrum</taxon>
    </lineage>
</organism>
<proteinExistence type="predicted"/>
<gene>
    <name evidence="2" type="ORF">PCOR1329_LOCUS25377</name>
</gene>
<sequence>EAARPCSAAWADMPSCDAECVLLAGLLRRAPPRSGACARRDRGPAPRARGGPRHRLAGRRGPAPRRRGAQQPAARRALGARRAPGAAGAAVLPGRAVAVARRLRRARGAAAGARARARERPLHDASRAARAAQRAPESTASPA</sequence>
<evidence type="ECO:0000313" key="2">
    <source>
        <dbReference type="EMBL" id="CAK0825206.1"/>
    </source>
</evidence>
<keyword evidence="3" id="KW-1185">Reference proteome</keyword>
<feature type="region of interest" description="Disordered" evidence="1">
    <location>
        <begin position="32"/>
        <end position="90"/>
    </location>
</feature>
<evidence type="ECO:0000313" key="3">
    <source>
        <dbReference type="Proteomes" id="UP001189429"/>
    </source>
</evidence>
<feature type="non-terminal residue" evidence="2">
    <location>
        <position position="143"/>
    </location>
</feature>
<accession>A0ABN9S2R5</accession>
<protein>
    <submittedName>
        <fullName evidence="2">Uncharacterized protein</fullName>
    </submittedName>
</protein>
<evidence type="ECO:0000256" key="1">
    <source>
        <dbReference type="SAM" id="MobiDB-lite"/>
    </source>
</evidence>
<feature type="region of interest" description="Disordered" evidence="1">
    <location>
        <begin position="109"/>
        <end position="143"/>
    </location>
</feature>
<reference evidence="2" key="1">
    <citation type="submission" date="2023-10" db="EMBL/GenBank/DDBJ databases">
        <authorList>
            <person name="Chen Y."/>
            <person name="Shah S."/>
            <person name="Dougan E. K."/>
            <person name="Thang M."/>
            <person name="Chan C."/>
        </authorList>
    </citation>
    <scope>NUCLEOTIDE SEQUENCE [LARGE SCALE GENOMIC DNA]</scope>
</reference>
<feature type="non-terminal residue" evidence="2">
    <location>
        <position position="1"/>
    </location>
</feature>
<feature type="compositionally biased region" description="Basic residues" evidence="1">
    <location>
        <begin position="50"/>
        <end position="68"/>
    </location>
</feature>
<feature type="compositionally biased region" description="Low complexity" evidence="1">
    <location>
        <begin position="69"/>
        <end position="90"/>
    </location>
</feature>
<name>A0ABN9S2R5_9DINO</name>